<dbReference type="GO" id="GO:0050821">
    <property type="term" value="P:protein stabilization"/>
    <property type="evidence" value="ECO:0007669"/>
    <property type="project" value="TreeGrafter"/>
</dbReference>
<keyword evidence="3" id="KW-0175">Coiled coil</keyword>
<accession>A0A0P1IP06</accession>
<dbReference type="Pfam" id="PF03938">
    <property type="entry name" value="OmpH"/>
    <property type="match status" value="1"/>
</dbReference>
<evidence type="ECO:0000313" key="4">
    <source>
        <dbReference type="EMBL" id="CUK25388.1"/>
    </source>
</evidence>
<evidence type="ECO:0000313" key="5">
    <source>
        <dbReference type="Proteomes" id="UP000051184"/>
    </source>
</evidence>
<comment type="similarity">
    <text evidence="1">Belongs to the Skp family.</text>
</comment>
<gene>
    <name evidence="4" type="ORF">TA5114_01186</name>
</gene>
<dbReference type="EMBL" id="CYUE01000012">
    <property type="protein sequence ID" value="CUK25388.1"/>
    <property type="molecule type" value="Genomic_DNA"/>
</dbReference>
<dbReference type="AlphaFoldDB" id="A0A0P1IP06"/>
<evidence type="ECO:0000256" key="2">
    <source>
        <dbReference type="ARBA" id="ARBA00022729"/>
    </source>
</evidence>
<evidence type="ECO:0000256" key="1">
    <source>
        <dbReference type="ARBA" id="ARBA00009091"/>
    </source>
</evidence>
<dbReference type="GO" id="GO:0005829">
    <property type="term" value="C:cytosol"/>
    <property type="evidence" value="ECO:0007669"/>
    <property type="project" value="TreeGrafter"/>
</dbReference>
<evidence type="ECO:0000256" key="3">
    <source>
        <dbReference type="SAM" id="Coils"/>
    </source>
</evidence>
<feature type="coiled-coil region" evidence="3">
    <location>
        <begin position="61"/>
        <end position="124"/>
    </location>
</feature>
<dbReference type="PANTHER" id="PTHR35089:SF1">
    <property type="entry name" value="CHAPERONE PROTEIN SKP"/>
    <property type="match status" value="1"/>
</dbReference>
<protein>
    <submittedName>
        <fullName evidence="4">Outer membrane protein</fullName>
    </submittedName>
</protein>
<dbReference type="InterPro" id="IPR005632">
    <property type="entry name" value="Chaperone_Skp"/>
</dbReference>
<reference evidence="5" key="1">
    <citation type="submission" date="2015-09" db="EMBL/GenBank/DDBJ databases">
        <authorList>
            <person name="Rodrigo-Torres Lidia"/>
            <person name="Arahal R.David."/>
        </authorList>
    </citation>
    <scope>NUCLEOTIDE SEQUENCE [LARGE SCALE GENOMIC DNA]</scope>
    <source>
        <strain evidence="5">CECT 5114</strain>
    </source>
</reference>
<dbReference type="STRING" id="1715691.TA5113_02745"/>
<dbReference type="Proteomes" id="UP000051184">
    <property type="component" value="Unassembled WGS sequence"/>
</dbReference>
<dbReference type="SUPFAM" id="SSF111384">
    <property type="entry name" value="OmpH-like"/>
    <property type="match status" value="1"/>
</dbReference>
<name>A0A0P1IP06_9RHOB</name>
<proteinExistence type="inferred from homology"/>
<dbReference type="OrthoDB" id="7868372at2"/>
<dbReference type="SMART" id="SM00935">
    <property type="entry name" value="OmpH"/>
    <property type="match status" value="1"/>
</dbReference>
<sequence length="188" mass="20787">MLLRALVFVIGIAFMPVTLEAQARNLPSSTILIIDSERLYAESNFGQRALTELQAETAVLAAEYRRIAAELSEEEQALTDKRPTMSPEDFRKVADAFDERVEGIRAFEQQRENDLAANAEAEKRLFFQELAPVLEVVLRESGALVVLEKNSVFASSSVLDVTDRVIAQANVMLGDGAAEEEQPDGEEN</sequence>
<keyword evidence="5" id="KW-1185">Reference proteome</keyword>
<keyword evidence="2" id="KW-0732">Signal</keyword>
<dbReference type="InterPro" id="IPR024930">
    <property type="entry name" value="Skp_dom_sf"/>
</dbReference>
<dbReference type="GO" id="GO:0051082">
    <property type="term" value="F:unfolded protein binding"/>
    <property type="evidence" value="ECO:0007669"/>
    <property type="project" value="InterPro"/>
</dbReference>
<organism evidence="4 5">
    <name type="scientific">Cognatishimia activa</name>
    <dbReference type="NCBI Taxonomy" id="1715691"/>
    <lineage>
        <taxon>Bacteria</taxon>
        <taxon>Pseudomonadati</taxon>
        <taxon>Pseudomonadota</taxon>
        <taxon>Alphaproteobacteria</taxon>
        <taxon>Rhodobacterales</taxon>
        <taxon>Paracoccaceae</taxon>
        <taxon>Cognatishimia</taxon>
    </lineage>
</organism>
<dbReference type="PANTHER" id="PTHR35089">
    <property type="entry name" value="CHAPERONE PROTEIN SKP"/>
    <property type="match status" value="1"/>
</dbReference>
<dbReference type="Gene3D" id="3.30.910.20">
    <property type="entry name" value="Skp domain"/>
    <property type="match status" value="1"/>
</dbReference>